<feature type="region of interest" description="Disordered" evidence="2">
    <location>
        <begin position="1"/>
        <end position="24"/>
    </location>
</feature>
<comment type="caution">
    <text evidence="5">The sequence shown here is derived from an EMBL/GenBank/DDBJ whole genome shotgun (WGS) entry which is preliminary data.</text>
</comment>
<dbReference type="Gene3D" id="1.10.10.2840">
    <property type="entry name" value="PucR C-terminal helix-turn-helix domain"/>
    <property type="match status" value="1"/>
</dbReference>
<sequence length="463" mass="51792">MSGRDADRKPAKTSKNAEAKGKANADHNLWHVLQWRAKSSQPSETERTMPLDVFERNRRSTHHRMDLTLPEPVQRILSDAQAHLSETLPWYQSLADEHKNTLNLVIETAVANFVDWQKDIESHPDTEGNPQPSTDHIFFIAPIEFTQVVSLRQALDVTRVIVDLLEGNVSAFAKPGHERQTHDAILYYAREVAFSAAEIYADTAEMRESRNVRIETFAMENLTNGVADGKVSSQMSLLGWPSSYRCFAIAGRLRPKSQLNSSAIASSIRRKVANLNGRCLVSDHNELTIVLIDPGEQCKPEDVCAALLHFFVDDTPVCVGPIRRDVQGACETIHAALTAYKVAPAATDILYSEGSVRPLLADDMLPERALVGDDFASDQLYREIYLRLQQHDPHHIMLTTLSTFFACGRSLELAATKLSVHPNTVRYRLKHSVEVSGWDPTNPREAFVLQVAIKIGQIREDGK</sequence>
<dbReference type="PANTHER" id="PTHR33744">
    <property type="entry name" value="CARBOHYDRATE DIACID REGULATOR"/>
    <property type="match status" value="1"/>
</dbReference>
<dbReference type="Gene3D" id="3.30.70.2730">
    <property type="match status" value="1"/>
</dbReference>
<dbReference type="EMBL" id="ATLK01000001">
    <property type="protein sequence ID" value="KFF31189.1"/>
    <property type="molecule type" value="Genomic_DNA"/>
</dbReference>
<keyword evidence="6" id="KW-1185">Reference proteome</keyword>
<evidence type="ECO:0000313" key="6">
    <source>
        <dbReference type="Proteomes" id="UP000028730"/>
    </source>
</evidence>
<dbReference type="InterPro" id="IPR051448">
    <property type="entry name" value="CdaR-like_regulators"/>
</dbReference>
<name>A0A080N614_9BIFI</name>
<dbReference type="InterPro" id="IPR025736">
    <property type="entry name" value="PucR_C-HTH_dom"/>
</dbReference>
<dbReference type="Proteomes" id="UP000028730">
    <property type="component" value="Unassembled WGS sequence"/>
</dbReference>
<dbReference type="InterPro" id="IPR042070">
    <property type="entry name" value="PucR_C-HTH_sf"/>
</dbReference>
<reference evidence="5 6" key="1">
    <citation type="journal article" date="2014" name="Appl. Environ. Microbiol.">
        <title>Genomic encyclopedia of type strains of the genus Bifidobacterium.</title>
        <authorList>
            <person name="Milani C."/>
            <person name="Lugli G.A."/>
            <person name="Duranti S."/>
            <person name="Turroni F."/>
            <person name="Bottacini F."/>
            <person name="Mangifesta M."/>
            <person name="Sanchez B."/>
            <person name="Viappiani A."/>
            <person name="Mancabelli L."/>
            <person name="Taminiau B."/>
            <person name="Delcenserie V."/>
            <person name="Barrangou R."/>
            <person name="Margolles A."/>
            <person name="van Sinderen D."/>
            <person name="Ventura M."/>
        </authorList>
    </citation>
    <scope>NUCLEOTIDE SEQUENCE [LARGE SCALE GENOMIC DNA]</scope>
    <source>
        <strain evidence="5 6">DSM 19703</strain>
    </source>
</reference>
<dbReference type="InterPro" id="IPR041522">
    <property type="entry name" value="CdaR_GGDEF"/>
</dbReference>
<feature type="domain" description="CdaR GGDEF-like" evidence="4">
    <location>
        <begin position="228"/>
        <end position="341"/>
    </location>
</feature>
<dbReference type="AlphaFoldDB" id="A0A080N614"/>
<dbReference type="PANTHER" id="PTHR33744:SF7">
    <property type="entry name" value="PUCR FAMILY TRANSCRIPTIONAL REGULATOR"/>
    <property type="match status" value="1"/>
</dbReference>
<dbReference type="eggNOG" id="COG2508">
    <property type="taxonomic scope" value="Bacteria"/>
</dbReference>
<accession>A0A080N614</accession>
<feature type="domain" description="PucR C-terminal helix-turn-helix" evidence="3">
    <location>
        <begin position="398"/>
        <end position="455"/>
    </location>
</feature>
<gene>
    <name evidence="5" type="ORF">BBOMB_0526</name>
</gene>
<evidence type="ECO:0000259" key="4">
    <source>
        <dbReference type="Pfam" id="PF17853"/>
    </source>
</evidence>
<comment type="similarity">
    <text evidence="1">Belongs to the CdaR family.</text>
</comment>
<protein>
    <submittedName>
        <fullName evidence="5">Transcriptional regulator, PucR family</fullName>
    </submittedName>
</protein>
<evidence type="ECO:0000259" key="3">
    <source>
        <dbReference type="Pfam" id="PF13556"/>
    </source>
</evidence>
<organism evidence="5 6">
    <name type="scientific">Bifidobacterium bombi DSM 19703</name>
    <dbReference type="NCBI Taxonomy" id="1341695"/>
    <lineage>
        <taxon>Bacteria</taxon>
        <taxon>Bacillati</taxon>
        <taxon>Actinomycetota</taxon>
        <taxon>Actinomycetes</taxon>
        <taxon>Bifidobacteriales</taxon>
        <taxon>Bifidobacteriaceae</taxon>
        <taxon>Bifidobacterium</taxon>
    </lineage>
</organism>
<evidence type="ECO:0000313" key="5">
    <source>
        <dbReference type="EMBL" id="KFF31189.1"/>
    </source>
</evidence>
<dbReference type="Pfam" id="PF17853">
    <property type="entry name" value="GGDEF_2"/>
    <property type="match status" value="1"/>
</dbReference>
<proteinExistence type="inferred from homology"/>
<dbReference type="STRING" id="1341695.BBOMB_0526"/>
<evidence type="ECO:0000256" key="2">
    <source>
        <dbReference type="SAM" id="MobiDB-lite"/>
    </source>
</evidence>
<evidence type="ECO:0000256" key="1">
    <source>
        <dbReference type="ARBA" id="ARBA00006754"/>
    </source>
</evidence>
<dbReference type="Pfam" id="PF13556">
    <property type="entry name" value="HTH_30"/>
    <property type="match status" value="1"/>
</dbReference>